<name>A0A1I5QZ10_9PSEU</name>
<dbReference type="Pfam" id="PF19054">
    <property type="entry name" value="DUF5753"/>
    <property type="match status" value="1"/>
</dbReference>
<dbReference type="Proteomes" id="UP000198727">
    <property type="component" value="Unassembled WGS sequence"/>
</dbReference>
<dbReference type="SUPFAM" id="SSF47413">
    <property type="entry name" value="lambda repressor-like DNA-binding domains"/>
    <property type="match status" value="1"/>
</dbReference>
<gene>
    <name evidence="2" type="ORF">SAMN05421810_102811</name>
</gene>
<dbReference type="Gene3D" id="1.10.260.40">
    <property type="entry name" value="lambda repressor-like DNA-binding domains"/>
    <property type="match status" value="1"/>
</dbReference>
<evidence type="ECO:0000259" key="1">
    <source>
        <dbReference type="PROSITE" id="PS50943"/>
    </source>
</evidence>
<dbReference type="CDD" id="cd00093">
    <property type="entry name" value="HTH_XRE"/>
    <property type="match status" value="1"/>
</dbReference>
<dbReference type="AlphaFoldDB" id="A0A1I5QZ10"/>
<dbReference type="GO" id="GO:0003677">
    <property type="term" value="F:DNA binding"/>
    <property type="evidence" value="ECO:0007669"/>
    <property type="project" value="InterPro"/>
</dbReference>
<dbReference type="STRING" id="587909.SAMN05421810_102811"/>
<dbReference type="InterPro" id="IPR001387">
    <property type="entry name" value="Cro/C1-type_HTH"/>
</dbReference>
<organism evidence="2 3">
    <name type="scientific">Amycolatopsis arida</name>
    <dbReference type="NCBI Taxonomy" id="587909"/>
    <lineage>
        <taxon>Bacteria</taxon>
        <taxon>Bacillati</taxon>
        <taxon>Actinomycetota</taxon>
        <taxon>Actinomycetes</taxon>
        <taxon>Pseudonocardiales</taxon>
        <taxon>Pseudonocardiaceae</taxon>
        <taxon>Amycolatopsis</taxon>
    </lineage>
</organism>
<proteinExistence type="predicted"/>
<feature type="domain" description="HTH cro/C1-type" evidence="1">
    <location>
        <begin position="32"/>
        <end position="86"/>
    </location>
</feature>
<dbReference type="PROSITE" id="PS50943">
    <property type="entry name" value="HTH_CROC1"/>
    <property type="match status" value="1"/>
</dbReference>
<accession>A0A1I5QZ10</accession>
<protein>
    <submittedName>
        <fullName evidence="2">Helix-turn-helix</fullName>
    </submittedName>
</protein>
<evidence type="ECO:0000313" key="2">
    <source>
        <dbReference type="EMBL" id="SFP51483.1"/>
    </source>
</evidence>
<sequence length="296" mass="33101">MVKRRPARFYFPMPPKSIDPNTPRARALAAALRELRLEAKISGRALSEMLGMSHSTVSHWETGQRVPTLEDVASVLGALKVTGERRRLVLDLARNAADPNWLTAGMPGIPQQMAGVMECERTATKITEWAPMYVPGLLQTPDYVRAVMSSGQRSQQEIDQRVMVRVGRREVITRRRDPVELLALVGEAAIRDMIGDETVMLDQLDFLLQMAARPNITLQVVPTRCGWHPGLHGPFILYEFPEVSPVLYFEHYSSGAFVPDVYDVQTHRDALASIGKKAMNPEDTAAFIATVLKERE</sequence>
<dbReference type="Pfam" id="PF13560">
    <property type="entry name" value="HTH_31"/>
    <property type="match status" value="1"/>
</dbReference>
<dbReference type="EMBL" id="FOWW01000002">
    <property type="protein sequence ID" value="SFP51483.1"/>
    <property type="molecule type" value="Genomic_DNA"/>
</dbReference>
<dbReference type="SMART" id="SM00530">
    <property type="entry name" value="HTH_XRE"/>
    <property type="match status" value="1"/>
</dbReference>
<evidence type="ECO:0000313" key="3">
    <source>
        <dbReference type="Proteomes" id="UP000198727"/>
    </source>
</evidence>
<keyword evidence="3" id="KW-1185">Reference proteome</keyword>
<reference evidence="3" key="1">
    <citation type="submission" date="2016-10" db="EMBL/GenBank/DDBJ databases">
        <authorList>
            <person name="Varghese N."/>
            <person name="Submissions S."/>
        </authorList>
    </citation>
    <scope>NUCLEOTIDE SEQUENCE [LARGE SCALE GENOMIC DNA]</scope>
    <source>
        <strain evidence="3">CGMCC 4.5579</strain>
    </source>
</reference>
<dbReference type="InterPro" id="IPR010982">
    <property type="entry name" value="Lambda_DNA-bd_dom_sf"/>
</dbReference>
<dbReference type="InterPro" id="IPR043917">
    <property type="entry name" value="DUF5753"/>
</dbReference>